<evidence type="ECO:0008006" key="3">
    <source>
        <dbReference type="Google" id="ProtNLM"/>
    </source>
</evidence>
<dbReference type="AlphaFoldDB" id="A0AB34IJZ5"/>
<keyword evidence="2" id="KW-1185">Reference proteome</keyword>
<protein>
    <recommendedName>
        <fullName evidence="3">F-box domain-containing protein</fullName>
    </recommendedName>
</protein>
<comment type="caution">
    <text evidence="1">The sequence shown here is derived from an EMBL/GenBank/DDBJ whole genome shotgun (WGS) entry which is preliminary data.</text>
</comment>
<name>A0AB34IJZ5_PRYPA</name>
<organism evidence="1 2">
    <name type="scientific">Prymnesium parvum</name>
    <name type="common">Toxic golden alga</name>
    <dbReference type="NCBI Taxonomy" id="97485"/>
    <lineage>
        <taxon>Eukaryota</taxon>
        <taxon>Haptista</taxon>
        <taxon>Haptophyta</taxon>
        <taxon>Prymnesiophyceae</taxon>
        <taxon>Prymnesiales</taxon>
        <taxon>Prymnesiaceae</taxon>
        <taxon>Prymnesium</taxon>
    </lineage>
</organism>
<reference evidence="1 2" key="1">
    <citation type="journal article" date="2024" name="Science">
        <title>Giant polyketide synthase enzymes in the biosynthesis of giant marine polyether toxins.</title>
        <authorList>
            <person name="Fallon T.R."/>
            <person name="Shende V.V."/>
            <person name="Wierzbicki I.H."/>
            <person name="Pendleton A.L."/>
            <person name="Watervoot N.F."/>
            <person name="Auber R.P."/>
            <person name="Gonzalez D.J."/>
            <person name="Wisecaver J.H."/>
            <person name="Moore B.S."/>
        </authorList>
    </citation>
    <scope>NUCLEOTIDE SEQUENCE [LARGE SCALE GENOMIC DNA]</scope>
    <source>
        <strain evidence="1 2">12B1</strain>
    </source>
</reference>
<dbReference type="Proteomes" id="UP001515480">
    <property type="component" value="Unassembled WGS sequence"/>
</dbReference>
<accession>A0AB34IJZ5</accession>
<dbReference type="EMBL" id="JBGBPQ010000025">
    <property type="protein sequence ID" value="KAL1499535.1"/>
    <property type="molecule type" value="Genomic_DNA"/>
</dbReference>
<sequence length="421" mass="45878">MPQYSAPSWAQLRPSHRPLPRTRRLLARPHPPKTPLLLWLPDAVIFAVCELLGEADCGVLRTVCKELHTILRTPLADLCVWKPRLDALLLSHGVPPSTQPKHDPRAHELSLAFLRRYTKALGHYLWPPSAKHTGMVKVEVLRADRVVATLTARTRRRGMYYTLLLLDIRRGEGGADQLWVNCSEHSLHALSDSLRARPSSRAPGSTPPSGLPTRLGVCSLAPAAPHLVLQPIFYAKSAHGMAELMHVCRGELQLSGVDTQGATHGIHGKSLCADDDAITPQSVFKAWGRMFPPEQLSLLCPTHCRCRLPCDCIQAREVESGEIIVLGAMAAVIKAATPDFGSESNIRGKLIFYHRRTAVPLPPELLHVGSVIPGKVVNVLVMRDGPQFTSSLRLTPVAIKGVRSVLGYDSGVSGCAATDVA</sequence>
<gene>
    <name evidence="1" type="ORF">AB1Y20_011737</name>
</gene>
<proteinExistence type="predicted"/>
<evidence type="ECO:0000313" key="1">
    <source>
        <dbReference type="EMBL" id="KAL1499535.1"/>
    </source>
</evidence>
<evidence type="ECO:0000313" key="2">
    <source>
        <dbReference type="Proteomes" id="UP001515480"/>
    </source>
</evidence>